<dbReference type="PROSITE" id="PS50106">
    <property type="entry name" value="PDZ"/>
    <property type="match status" value="1"/>
</dbReference>
<sequence length="426" mass="44410">MENQYNYYTTDQNMDTGNYGDGGEPGKEPQKKRGKGAARWAKVVCAGLVFGVVASAAFQTSNIVAGKVLGTTQTTNKTAKTTTTSNAKLTTSSNSSIGTANVTEVTKNAMPSIVSITNMSVQEVQNFFGGTQKQESESAGSGIIIGQNDSELLIATNNHVVEGSSTLTVTFIDGESVKADIKGTDSDKDLAVVAVPLSEIKDSTMDKIAVATLGNSNQTQVGDQVIAIGNALGYGQSVTTGIVSAKDRTMDSYDGKLLQTDAAINPGNSGGALLNANGEVIGINSAKIATETVEGIGYAIPVSDVSDLITNLMNQKTKTKVAESERGYIGIKGVDVTSDSAQMYNMPTGVYVSEVISGGGAEKAGITKGAVITGIEGTSVNGMDALQEQLQYYKAGEKVKITIQIQNKNGEYEKKDVEVTLGKQSE</sequence>
<keyword evidence="3 9" id="KW-0378">Hydrolase</keyword>
<dbReference type="PRINTS" id="PR00834">
    <property type="entry name" value="PROTEASES2C"/>
</dbReference>
<feature type="domain" description="ATP-grasp" evidence="8">
    <location>
        <begin position="102"/>
        <end position="294"/>
    </location>
</feature>
<dbReference type="EC" id="3.4.21.107" evidence="9"/>
<proteinExistence type="inferred from homology"/>
<dbReference type="Pfam" id="PF13365">
    <property type="entry name" value="Trypsin_2"/>
    <property type="match status" value="1"/>
</dbReference>
<gene>
    <name evidence="9" type="primary">htrA</name>
    <name evidence="9" type="ORF">DLSSTS7063_02664</name>
</gene>
<dbReference type="GO" id="GO:0046872">
    <property type="term" value="F:metal ion binding"/>
    <property type="evidence" value="ECO:0007669"/>
    <property type="project" value="InterPro"/>
</dbReference>
<evidence type="ECO:0000259" key="8">
    <source>
        <dbReference type="PROSITE" id="PS50975"/>
    </source>
</evidence>
<keyword evidence="4" id="KW-0067">ATP-binding</keyword>
<dbReference type="PANTHER" id="PTHR43343">
    <property type="entry name" value="PEPTIDASE S12"/>
    <property type="match status" value="1"/>
</dbReference>
<organism evidence="9 10">
    <name type="scientific">Dorea longicatena</name>
    <dbReference type="NCBI Taxonomy" id="88431"/>
    <lineage>
        <taxon>Bacteria</taxon>
        <taxon>Bacillati</taxon>
        <taxon>Bacillota</taxon>
        <taxon>Clostridia</taxon>
        <taxon>Lachnospirales</taxon>
        <taxon>Lachnospiraceae</taxon>
        <taxon>Dorea</taxon>
    </lineage>
</organism>
<keyword evidence="6" id="KW-1133">Transmembrane helix</keyword>
<evidence type="ECO:0000256" key="4">
    <source>
        <dbReference type="PROSITE-ProRule" id="PRU00409"/>
    </source>
</evidence>
<reference evidence="9 10" key="1">
    <citation type="submission" date="2019-07" db="EMBL/GenBank/DDBJ databases">
        <authorList>
            <person name="Hibberd C M."/>
            <person name="Gehrig L. J."/>
            <person name="Chang H.-W."/>
            <person name="Venkatesh S."/>
        </authorList>
    </citation>
    <scope>NUCLEOTIDE SEQUENCE [LARGE SCALE GENOMIC DNA]</scope>
    <source>
        <strain evidence="9">Dorea_longicatena_SSTS_Bg7063</strain>
    </source>
</reference>
<dbReference type="GO" id="GO:0004252">
    <property type="term" value="F:serine-type endopeptidase activity"/>
    <property type="evidence" value="ECO:0007669"/>
    <property type="project" value="InterPro"/>
</dbReference>
<dbReference type="Proteomes" id="UP000398619">
    <property type="component" value="Unassembled WGS sequence"/>
</dbReference>
<feature type="domain" description="PDZ" evidence="7">
    <location>
        <begin position="318"/>
        <end position="407"/>
    </location>
</feature>
<keyword evidence="4" id="KW-0547">Nucleotide-binding</keyword>
<name>A0A564UKU1_9FIRM</name>
<feature type="region of interest" description="Disordered" evidence="5">
    <location>
        <begin position="1"/>
        <end position="34"/>
    </location>
</feature>
<evidence type="ECO:0000256" key="2">
    <source>
        <dbReference type="ARBA" id="ARBA00022670"/>
    </source>
</evidence>
<dbReference type="PANTHER" id="PTHR43343:SF3">
    <property type="entry name" value="PROTEASE DO-LIKE 8, CHLOROPLASTIC"/>
    <property type="match status" value="1"/>
</dbReference>
<dbReference type="EMBL" id="CABHNM010000064">
    <property type="protein sequence ID" value="VUX19882.1"/>
    <property type="molecule type" value="Genomic_DNA"/>
</dbReference>
<keyword evidence="6" id="KW-0812">Transmembrane</keyword>
<dbReference type="InterPro" id="IPR001478">
    <property type="entry name" value="PDZ"/>
</dbReference>
<evidence type="ECO:0000259" key="7">
    <source>
        <dbReference type="PROSITE" id="PS50106"/>
    </source>
</evidence>
<dbReference type="CDD" id="cd06779">
    <property type="entry name" value="cpPDZ_Deg_HtrA-like"/>
    <property type="match status" value="1"/>
</dbReference>
<dbReference type="InterPro" id="IPR051201">
    <property type="entry name" value="Chloro_Bact_Ser_Proteases"/>
</dbReference>
<evidence type="ECO:0000256" key="6">
    <source>
        <dbReference type="SAM" id="Phobius"/>
    </source>
</evidence>
<keyword evidence="6" id="KW-0472">Membrane</keyword>
<evidence type="ECO:0000313" key="9">
    <source>
        <dbReference type="EMBL" id="VUX19882.1"/>
    </source>
</evidence>
<evidence type="ECO:0000313" key="10">
    <source>
        <dbReference type="Proteomes" id="UP000398619"/>
    </source>
</evidence>
<accession>A0A564UKU1</accession>
<dbReference type="SUPFAM" id="SSF50494">
    <property type="entry name" value="Trypsin-like serine proteases"/>
    <property type="match status" value="1"/>
</dbReference>
<protein>
    <submittedName>
        <fullName evidence="9">Serine protease Do-like HtrA</fullName>
        <ecNumber evidence="9">3.4.21.107</ecNumber>
    </submittedName>
</protein>
<dbReference type="Gene3D" id="2.40.10.10">
    <property type="entry name" value="Trypsin-like serine proteases"/>
    <property type="match status" value="2"/>
</dbReference>
<dbReference type="InterPro" id="IPR011761">
    <property type="entry name" value="ATP-grasp"/>
</dbReference>
<evidence type="ECO:0000256" key="1">
    <source>
        <dbReference type="ARBA" id="ARBA00010541"/>
    </source>
</evidence>
<dbReference type="SUPFAM" id="SSF50156">
    <property type="entry name" value="PDZ domain-like"/>
    <property type="match status" value="1"/>
</dbReference>
<evidence type="ECO:0000256" key="5">
    <source>
        <dbReference type="SAM" id="MobiDB-lite"/>
    </source>
</evidence>
<dbReference type="PROSITE" id="PS50975">
    <property type="entry name" value="ATP_GRASP"/>
    <property type="match status" value="1"/>
</dbReference>
<dbReference type="Pfam" id="PF00595">
    <property type="entry name" value="PDZ"/>
    <property type="match status" value="1"/>
</dbReference>
<dbReference type="InterPro" id="IPR009003">
    <property type="entry name" value="Peptidase_S1_PA"/>
</dbReference>
<dbReference type="AlphaFoldDB" id="A0A564UKU1"/>
<dbReference type="InterPro" id="IPR043504">
    <property type="entry name" value="Peptidase_S1_PA_chymotrypsin"/>
</dbReference>
<feature type="compositionally biased region" description="Polar residues" evidence="5">
    <location>
        <begin position="1"/>
        <end position="16"/>
    </location>
</feature>
<keyword evidence="2 9" id="KW-0645">Protease</keyword>
<feature type="transmembrane region" description="Helical" evidence="6">
    <location>
        <begin position="40"/>
        <end position="58"/>
    </location>
</feature>
<dbReference type="InterPro" id="IPR001940">
    <property type="entry name" value="Peptidase_S1C"/>
</dbReference>
<dbReference type="InterPro" id="IPR036034">
    <property type="entry name" value="PDZ_sf"/>
</dbReference>
<dbReference type="GO" id="GO:0005524">
    <property type="term" value="F:ATP binding"/>
    <property type="evidence" value="ECO:0007669"/>
    <property type="project" value="UniProtKB-UniRule"/>
</dbReference>
<dbReference type="SMART" id="SM00228">
    <property type="entry name" value="PDZ"/>
    <property type="match status" value="1"/>
</dbReference>
<dbReference type="Gene3D" id="2.30.42.10">
    <property type="match status" value="1"/>
</dbReference>
<dbReference type="GO" id="GO:0006508">
    <property type="term" value="P:proteolysis"/>
    <property type="evidence" value="ECO:0007669"/>
    <property type="project" value="UniProtKB-KW"/>
</dbReference>
<evidence type="ECO:0000256" key="3">
    <source>
        <dbReference type="ARBA" id="ARBA00022801"/>
    </source>
</evidence>
<dbReference type="RefSeq" id="WP_144101361.1">
    <property type="nucleotide sequence ID" value="NZ_CABHNM010000064.1"/>
</dbReference>
<comment type="similarity">
    <text evidence="1">Belongs to the peptidase S1C family.</text>
</comment>